<evidence type="ECO:0000313" key="2">
    <source>
        <dbReference type="EMBL" id="PTQ47917.1"/>
    </source>
</evidence>
<organism evidence="2 3">
    <name type="scientific">Marchantia polymorpha</name>
    <name type="common">Common liverwort</name>
    <name type="synonym">Marchantia aquatica</name>
    <dbReference type="NCBI Taxonomy" id="3197"/>
    <lineage>
        <taxon>Eukaryota</taxon>
        <taxon>Viridiplantae</taxon>
        <taxon>Streptophyta</taxon>
        <taxon>Embryophyta</taxon>
        <taxon>Marchantiophyta</taxon>
        <taxon>Marchantiopsida</taxon>
        <taxon>Marchantiidae</taxon>
        <taxon>Marchantiales</taxon>
        <taxon>Marchantiaceae</taxon>
        <taxon>Marchantia</taxon>
    </lineage>
</organism>
<feature type="region of interest" description="Disordered" evidence="1">
    <location>
        <begin position="1"/>
        <end position="40"/>
    </location>
</feature>
<sequence length="176" mass="18846">MRRSEPRQAFMDPSLHPSILPSSGPPRSHSSGSYSRASPVHDIDSDASPATFPYLLLLLLPLPIRFPHYLPAPWTHALHFSPLLSVLSHGAPRATTVLRICPTLPPYLQFGRAREPADCVCRVCAGKMSMGSEKFTRLGFVCNGRKSDFSVTGRGDGSGSAAGCLNLEGESSGSAL</sequence>
<accession>A0A2R6XP84</accession>
<dbReference type="Proteomes" id="UP000244005">
    <property type="component" value="Unassembled WGS sequence"/>
</dbReference>
<keyword evidence="3" id="KW-1185">Reference proteome</keyword>
<dbReference type="AlphaFoldDB" id="A0A2R6XP84"/>
<feature type="compositionally biased region" description="Low complexity" evidence="1">
    <location>
        <begin position="21"/>
        <end position="38"/>
    </location>
</feature>
<protein>
    <submittedName>
        <fullName evidence="2">Uncharacterized protein</fullName>
    </submittedName>
</protein>
<evidence type="ECO:0000256" key="1">
    <source>
        <dbReference type="SAM" id="MobiDB-lite"/>
    </source>
</evidence>
<gene>
    <name evidence="2" type="ORF">MARPO_0007s0272</name>
</gene>
<name>A0A2R6XP84_MARPO</name>
<dbReference type="Gramene" id="Mp3g02840.1">
    <property type="protein sequence ID" value="Mp3g02840.1.cds1"/>
    <property type="gene ID" value="Mp3g02840"/>
</dbReference>
<dbReference type="EMBL" id="KZ772679">
    <property type="protein sequence ID" value="PTQ47917.1"/>
    <property type="molecule type" value="Genomic_DNA"/>
</dbReference>
<evidence type="ECO:0000313" key="3">
    <source>
        <dbReference type="Proteomes" id="UP000244005"/>
    </source>
</evidence>
<reference evidence="3" key="1">
    <citation type="journal article" date="2017" name="Cell">
        <title>Insights into land plant evolution garnered from the Marchantia polymorpha genome.</title>
        <authorList>
            <person name="Bowman J.L."/>
            <person name="Kohchi T."/>
            <person name="Yamato K.T."/>
            <person name="Jenkins J."/>
            <person name="Shu S."/>
            <person name="Ishizaki K."/>
            <person name="Yamaoka S."/>
            <person name="Nishihama R."/>
            <person name="Nakamura Y."/>
            <person name="Berger F."/>
            <person name="Adam C."/>
            <person name="Aki S.S."/>
            <person name="Althoff F."/>
            <person name="Araki T."/>
            <person name="Arteaga-Vazquez M.A."/>
            <person name="Balasubrmanian S."/>
            <person name="Barry K."/>
            <person name="Bauer D."/>
            <person name="Boehm C.R."/>
            <person name="Briginshaw L."/>
            <person name="Caballero-Perez J."/>
            <person name="Catarino B."/>
            <person name="Chen F."/>
            <person name="Chiyoda S."/>
            <person name="Chovatia M."/>
            <person name="Davies K.M."/>
            <person name="Delmans M."/>
            <person name="Demura T."/>
            <person name="Dierschke T."/>
            <person name="Dolan L."/>
            <person name="Dorantes-Acosta A.E."/>
            <person name="Eklund D.M."/>
            <person name="Florent S.N."/>
            <person name="Flores-Sandoval E."/>
            <person name="Fujiyama A."/>
            <person name="Fukuzawa H."/>
            <person name="Galik B."/>
            <person name="Grimanelli D."/>
            <person name="Grimwood J."/>
            <person name="Grossniklaus U."/>
            <person name="Hamada T."/>
            <person name="Haseloff J."/>
            <person name="Hetherington A.J."/>
            <person name="Higo A."/>
            <person name="Hirakawa Y."/>
            <person name="Hundley H.N."/>
            <person name="Ikeda Y."/>
            <person name="Inoue K."/>
            <person name="Inoue S.I."/>
            <person name="Ishida S."/>
            <person name="Jia Q."/>
            <person name="Kakita M."/>
            <person name="Kanazawa T."/>
            <person name="Kawai Y."/>
            <person name="Kawashima T."/>
            <person name="Kennedy M."/>
            <person name="Kinose K."/>
            <person name="Kinoshita T."/>
            <person name="Kohara Y."/>
            <person name="Koide E."/>
            <person name="Komatsu K."/>
            <person name="Kopischke S."/>
            <person name="Kubo M."/>
            <person name="Kyozuka J."/>
            <person name="Lagercrantz U."/>
            <person name="Lin S.S."/>
            <person name="Lindquist E."/>
            <person name="Lipzen A.M."/>
            <person name="Lu C.W."/>
            <person name="De Luna E."/>
            <person name="Martienssen R.A."/>
            <person name="Minamino N."/>
            <person name="Mizutani M."/>
            <person name="Mizutani M."/>
            <person name="Mochizuki N."/>
            <person name="Monte I."/>
            <person name="Mosher R."/>
            <person name="Nagasaki H."/>
            <person name="Nakagami H."/>
            <person name="Naramoto S."/>
            <person name="Nishitani K."/>
            <person name="Ohtani M."/>
            <person name="Okamoto T."/>
            <person name="Okumura M."/>
            <person name="Phillips J."/>
            <person name="Pollak B."/>
            <person name="Reinders A."/>
            <person name="Rovekamp M."/>
            <person name="Sano R."/>
            <person name="Sawa S."/>
            <person name="Schmid M.W."/>
            <person name="Shirakawa M."/>
            <person name="Solano R."/>
            <person name="Spunde A."/>
            <person name="Suetsugu N."/>
            <person name="Sugano S."/>
            <person name="Sugiyama A."/>
            <person name="Sun R."/>
            <person name="Suzuki Y."/>
            <person name="Takenaka M."/>
            <person name="Takezawa D."/>
            <person name="Tomogane H."/>
            <person name="Tsuzuki M."/>
            <person name="Ueda T."/>
            <person name="Umeda M."/>
            <person name="Ward J.M."/>
            <person name="Watanabe Y."/>
            <person name="Yazaki K."/>
            <person name="Yokoyama R."/>
            <person name="Yoshitake Y."/>
            <person name="Yotsui I."/>
            <person name="Zachgo S."/>
            <person name="Schmutz J."/>
        </authorList>
    </citation>
    <scope>NUCLEOTIDE SEQUENCE [LARGE SCALE GENOMIC DNA]</scope>
    <source>
        <strain evidence="3">Tak-1</strain>
    </source>
</reference>
<proteinExistence type="predicted"/>